<reference evidence="1" key="2">
    <citation type="submission" date="2021-09" db="EMBL/GenBank/DDBJ databases">
        <authorList>
            <person name="Gilroy R."/>
        </authorList>
    </citation>
    <scope>NUCLEOTIDE SEQUENCE</scope>
    <source>
        <strain evidence="1">CHK189-29639</strain>
    </source>
</reference>
<accession>A0A921IE13</accession>
<proteinExistence type="predicted"/>
<dbReference type="EMBL" id="DYVK01000042">
    <property type="protein sequence ID" value="HJG15319.1"/>
    <property type="molecule type" value="Genomic_DNA"/>
</dbReference>
<protein>
    <submittedName>
        <fullName evidence="1">Uncharacterized protein</fullName>
    </submittedName>
</protein>
<sequence length="156" mass="18007">MLLDIKNYAELQKKEQIALNQKFELAEANLLKAINNISTSVFDDLINSKFKKEIAYSYAHDINTNSISIDVRYNEIKDLFINYSDTNVITEYVNAKTKAKNYLVGKDEALDIITHRLLEKIVDYLKNSNQNFDIVAGKDIPSDDRYYIAIKINAEF</sequence>
<organism evidence="1 2">
    <name type="scientific">Ligilactobacillus salivarius</name>
    <dbReference type="NCBI Taxonomy" id="1624"/>
    <lineage>
        <taxon>Bacteria</taxon>
        <taxon>Bacillati</taxon>
        <taxon>Bacillota</taxon>
        <taxon>Bacilli</taxon>
        <taxon>Lactobacillales</taxon>
        <taxon>Lactobacillaceae</taxon>
        <taxon>Ligilactobacillus</taxon>
    </lineage>
</organism>
<dbReference type="Proteomes" id="UP000759256">
    <property type="component" value="Unassembled WGS sequence"/>
</dbReference>
<evidence type="ECO:0000313" key="2">
    <source>
        <dbReference type="Proteomes" id="UP000759256"/>
    </source>
</evidence>
<evidence type="ECO:0000313" key="1">
    <source>
        <dbReference type="EMBL" id="HJG15319.1"/>
    </source>
</evidence>
<comment type="caution">
    <text evidence="1">The sequence shown here is derived from an EMBL/GenBank/DDBJ whole genome shotgun (WGS) entry which is preliminary data.</text>
</comment>
<dbReference type="AlphaFoldDB" id="A0A921IE13"/>
<reference evidence="1" key="1">
    <citation type="journal article" date="2021" name="PeerJ">
        <title>Extensive microbial diversity within the chicken gut microbiome revealed by metagenomics and culture.</title>
        <authorList>
            <person name="Gilroy R."/>
            <person name="Ravi A."/>
            <person name="Getino M."/>
            <person name="Pursley I."/>
            <person name="Horton D.L."/>
            <person name="Alikhan N.F."/>
            <person name="Baker D."/>
            <person name="Gharbi K."/>
            <person name="Hall N."/>
            <person name="Watson M."/>
            <person name="Adriaenssens E.M."/>
            <person name="Foster-Nyarko E."/>
            <person name="Jarju S."/>
            <person name="Secka A."/>
            <person name="Antonio M."/>
            <person name="Oren A."/>
            <person name="Chaudhuri R.R."/>
            <person name="La Ragione R."/>
            <person name="Hildebrand F."/>
            <person name="Pallen M.J."/>
        </authorList>
    </citation>
    <scope>NUCLEOTIDE SEQUENCE</scope>
    <source>
        <strain evidence="1">CHK189-29639</strain>
    </source>
</reference>
<gene>
    <name evidence="1" type="ORF">K8V06_04155</name>
</gene>
<name>A0A921IE13_9LACO</name>